<reference evidence="3" key="1">
    <citation type="submission" date="2022-11" db="UniProtKB">
        <authorList>
            <consortium name="WormBaseParasite"/>
        </authorList>
    </citation>
    <scope>IDENTIFICATION</scope>
</reference>
<feature type="region of interest" description="Disordered" evidence="1">
    <location>
        <begin position="384"/>
        <end position="407"/>
    </location>
</feature>
<keyword evidence="2" id="KW-1185">Reference proteome</keyword>
<organism evidence="2 3">
    <name type="scientific">Panagrolaimus superbus</name>
    <dbReference type="NCBI Taxonomy" id="310955"/>
    <lineage>
        <taxon>Eukaryota</taxon>
        <taxon>Metazoa</taxon>
        <taxon>Ecdysozoa</taxon>
        <taxon>Nematoda</taxon>
        <taxon>Chromadorea</taxon>
        <taxon>Rhabditida</taxon>
        <taxon>Tylenchina</taxon>
        <taxon>Panagrolaimomorpha</taxon>
        <taxon>Panagrolaimoidea</taxon>
        <taxon>Panagrolaimidae</taxon>
        <taxon>Panagrolaimus</taxon>
    </lineage>
</organism>
<dbReference type="Proteomes" id="UP000887577">
    <property type="component" value="Unplaced"/>
</dbReference>
<dbReference type="AlphaFoldDB" id="A0A914Z5A5"/>
<evidence type="ECO:0000313" key="2">
    <source>
        <dbReference type="Proteomes" id="UP000887577"/>
    </source>
</evidence>
<protein>
    <submittedName>
        <fullName evidence="3">Collagen-like protein</fullName>
    </submittedName>
</protein>
<evidence type="ECO:0000313" key="3">
    <source>
        <dbReference type="WBParaSite" id="PSU_v2.g7140.t1"/>
    </source>
</evidence>
<accession>A0A914Z5A5</accession>
<dbReference type="WBParaSite" id="PSU_v2.g7140.t1">
    <property type="protein sequence ID" value="PSU_v2.g7140.t1"/>
    <property type="gene ID" value="PSU_v2.g7140"/>
</dbReference>
<feature type="region of interest" description="Disordered" evidence="1">
    <location>
        <begin position="208"/>
        <end position="227"/>
    </location>
</feature>
<sequence length="475" mass="51815">MSGYCKKDVIFRVISTNFKEKFFNTTTLPGELGVYRSIVMSMKNSKLSKLFVENLQILWKRCLAKEGEEAVDIEAETNETNFEHVLFYNSVTKLIDELDGGKREKGICYEFIQKDIRSMFIPLGFKIFDEDGHRVLEVFGRKIVVSAVMTKLQSKFDSEITQLRFSAVNEVVVDEDINRPGISISIVSSTVTVKGQITFDISGLDAPENSTIEKAPNGKEKGEDGGDGCDGIAGGSAGHFCIHADTIVNSDKLHIVMNGGNGNNGQDGGDGAVGADGYGEKFNEVFSEDEIASMKWKSAGNALTGGIGYNLVGAFERTMMQSGTVRVTNQSSYYLSTHIICYYEGTKGQSGGEGGQNGCGGEGGKKGDASIINAKGGDPFPIQVTAQNGLDGKSGKPGKTGQHGKEGWDVGITRRSMEDPNEYGQNHNQKFEIDFDKNYTDDRVYIKALYNGSGSYCYATIQPRKRQIQQMLQVS</sequence>
<proteinExistence type="predicted"/>
<name>A0A914Z5A5_9BILA</name>
<evidence type="ECO:0000256" key="1">
    <source>
        <dbReference type="SAM" id="MobiDB-lite"/>
    </source>
</evidence>